<protein>
    <submittedName>
        <fullName evidence="8">ABC transporter permease</fullName>
    </submittedName>
</protein>
<feature type="transmembrane region" description="Helical" evidence="6">
    <location>
        <begin position="688"/>
        <end position="714"/>
    </location>
</feature>
<feature type="transmembrane region" description="Helical" evidence="6">
    <location>
        <begin position="421"/>
        <end position="442"/>
    </location>
</feature>
<reference evidence="8 9" key="1">
    <citation type="submission" date="2018-08" db="EMBL/GenBank/DDBJ databases">
        <title>Verrucosispora craniellae sp. nov., isolated from a marine sponge in the South China Sea.</title>
        <authorList>
            <person name="Li L."/>
            <person name="Lin H.W."/>
        </authorList>
    </citation>
    <scope>NUCLEOTIDE SEQUENCE [LARGE SCALE GENOMIC DNA]</scope>
    <source>
        <strain evidence="8 9">LHW63014</strain>
    </source>
</reference>
<comment type="subcellular location">
    <subcellularLocation>
        <location evidence="1">Cell membrane</location>
        <topology evidence="1">Multi-pass membrane protein</topology>
    </subcellularLocation>
</comment>
<keyword evidence="5 6" id="KW-0472">Membrane</keyword>
<evidence type="ECO:0000256" key="6">
    <source>
        <dbReference type="SAM" id="Phobius"/>
    </source>
</evidence>
<gene>
    <name evidence="8" type="ORF">D0Q02_12580</name>
</gene>
<feature type="domain" description="ABC3 transporter permease C-terminal" evidence="7">
    <location>
        <begin position="209"/>
        <end position="322"/>
    </location>
</feature>
<dbReference type="GO" id="GO:0005886">
    <property type="term" value="C:plasma membrane"/>
    <property type="evidence" value="ECO:0007669"/>
    <property type="project" value="UniProtKB-SubCell"/>
</dbReference>
<keyword evidence="4 6" id="KW-1133">Transmembrane helix</keyword>
<comment type="caution">
    <text evidence="8">The sequence shown here is derived from an EMBL/GenBank/DDBJ whole genome shotgun (WGS) entry which is preliminary data.</text>
</comment>
<evidence type="ECO:0000313" key="9">
    <source>
        <dbReference type="Proteomes" id="UP000262621"/>
    </source>
</evidence>
<dbReference type="Pfam" id="PF02687">
    <property type="entry name" value="FtsX"/>
    <property type="match status" value="2"/>
</dbReference>
<evidence type="ECO:0000256" key="4">
    <source>
        <dbReference type="ARBA" id="ARBA00022989"/>
    </source>
</evidence>
<dbReference type="EMBL" id="QVFU01000010">
    <property type="protein sequence ID" value="RFS46275.1"/>
    <property type="molecule type" value="Genomic_DNA"/>
</dbReference>
<feature type="transmembrane region" description="Helical" evidence="6">
    <location>
        <begin position="340"/>
        <end position="362"/>
    </location>
</feature>
<feature type="transmembrane region" description="Helical" evidence="6">
    <location>
        <begin position="640"/>
        <end position="661"/>
    </location>
</feature>
<feature type="transmembrane region" description="Helical" evidence="6">
    <location>
        <begin position="31"/>
        <end position="54"/>
    </location>
</feature>
<dbReference type="RefSeq" id="WP_117228154.1">
    <property type="nucleotide sequence ID" value="NZ_CP061725.1"/>
</dbReference>
<feature type="transmembrane region" description="Helical" evidence="6">
    <location>
        <begin position="298"/>
        <end position="319"/>
    </location>
</feature>
<feature type="domain" description="ABC3 transporter permease C-terminal" evidence="7">
    <location>
        <begin position="645"/>
        <end position="748"/>
    </location>
</feature>
<keyword evidence="9" id="KW-1185">Reference proteome</keyword>
<evidence type="ECO:0000313" key="8">
    <source>
        <dbReference type="EMBL" id="RFS46275.1"/>
    </source>
</evidence>
<dbReference type="InterPro" id="IPR038766">
    <property type="entry name" value="Membrane_comp_ABC_pdt"/>
</dbReference>
<organism evidence="8 9">
    <name type="scientific">Micromonospora craniellae</name>
    <dbReference type="NCBI Taxonomy" id="2294034"/>
    <lineage>
        <taxon>Bacteria</taxon>
        <taxon>Bacillati</taxon>
        <taxon>Actinomycetota</taxon>
        <taxon>Actinomycetes</taxon>
        <taxon>Micromonosporales</taxon>
        <taxon>Micromonosporaceae</taxon>
        <taxon>Micromonospora</taxon>
    </lineage>
</organism>
<dbReference type="InterPro" id="IPR003838">
    <property type="entry name" value="ABC3_permease_C"/>
</dbReference>
<evidence type="ECO:0000256" key="3">
    <source>
        <dbReference type="ARBA" id="ARBA00022692"/>
    </source>
</evidence>
<sequence length="763" mass="79040">MSAGTRRGASAWLDDLALGVRLSVAGGRSGWARLALISVGVGLGVVMLLTAAALPSLATARSDREAARLPGPEVSAPGPDTLLTVEVESRYRETDVNGWLVRPEGERAPLPPGVDRRLAPGEMVASPALAELLDSPDGALLRERWGGRVVGTIGAEGLAGPGERLFYLGSEQVDEETLGARRIDSYGGDGLRESGGVPPVLLVLGVLGLVVLLLPVMIFVTTAVRFGSEARDRQLAAIRLVGADSAMTRRVAAGESLIGAMLGLALGALGFLAARRVADDLLPPEFSFFTADMRPVPGLALLVVVLVPTASVLVTLSALRRVVIEPLGVVRRGGERHRRFWWRPLPSLVGLALLAPLLGGLSEQTGGLLVELQLAAGATLLLVGVALLLPWLVQATVRRLGGGGVAWQLAVRRLQLDSDTAVRAVSGIAVSVAGVIAVQGVLGAAQTQSASDLSPDDDFQAVVYVYEPGTPDGPARTWAEALAAATGIRATSGMADLGTAPDAAQVHRVYVADCAALRQYAELPSCADGDSFAGPGGASTAAGTTLTFDDDGTPIRWTVPAEVPTVRQYSTLVVADFLLTPGALQVPPVNPGTVLVAYDPADRNAVEHLRNAVARVDPTAVVQTFEERRTSSVLAGYQQALQIGAAVLLLVIGASMLVNILEQLRERRRPLAVLSAFGARRRSLSGSVLLQVAIPVTLGMLLAVVSGSAVAALLQSAAGIDVGVNWAAIAGVSGTAAVLVLAVTAASLPLLWRLTRAEGLRSE</sequence>
<dbReference type="PANTHER" id="PTHR30287:SF1">
    <property type="entry name" value="INNER MEMBRANE PROTEIN"/>
    <property type="match status" value="1"/>
</dbReference>
<dbReference type="AlphaFoldDB" id="A0A372FZR3"/>
<keyword evidence="2" id="KW-1003">Cell membrane</keyword>
<name>A0A372FZR3_9ACTN</name>
<feature type="transmembrane region" description="Helical" evidence="6">
    <location>
        <begin position="200"/>
        <end position="224"/>
    </location>
</feature>
<keyword evidence="3 6" id="KW-0812">Transmembrane</keyword>
<feature type="transmembrane region" description="Helical" evidence="6">
    <location>
        <begin position="374"/>
        <end position="393"/>
    </location>
</feature>
<proteinExistence type="predicted"/>
<evidence type="ECO:0000256" key="5">
    <source>
        <dbReference type="ARBA" id="ARBA00023136"/>
    </source>
</evidence>
<evidence type="ECO:0000256" key="2">
    <source>
        <dbReference type="ARBA" id="ARBA00022475"/>
    </source>
</evidence>
<evidence type="ECO:0000256" key="1">
    <source>
        <dbReference type="ARBA" id="ARBA00004651"/>
    </source>
</evidence>
<dbReference type="Proteomes" id="UP000262621">
    <property type="component" value="Unassembled WGS sequence"/>
</dbReference>
<accession>A0A372FZR3</accession>
<feature type="transmembrane region" description="Helical" evidence="6">
    <location>
        <begin position="726"/>
        <end position="752"/>
    </location>
</feature>
<evidence type="ECO:0000259" key="7">
    <source>
        <dbReference type="Pfam" id="PF02687"/>
    </source>
</evidence>
<dbReference type="OrthoDB" id="4871813at2"/>
<feature type="transmembrane region" description="Helical" evidence="6">
    <location>
        <begin position="257"/>
        <end position="278"/>
    </location>
</feature>
<dbReference type="PANTHER" id="PTHR30287">
    <property type="entry name" value="MEMBRANE COMPONENT OF PREDICTED ABC SUPERFAMILY METABOLITE UPTAKE TRANSPORTER"/>
    <property type="match status" value="1"/>
</dbReference>